<dbReference type="Proteomes" id="UP001497700">
    <property type="component" value="Unassembled WGS sequence"/>
</dbReference>
<keyword evidence="2" id="KW-1185">Reference proteome</keyword>
<sequence>MSSLKAATVSNKAIRRKRKRQDEEDSAKGSPLENSGEATDRSKVANPGKPTAAQRQKKANTEVECRVEWPELFKDLDKTHRALNLVFTFCSTRKHLVTTFDTIRSAVESNTKRELKIDDVSAIVALRPEGINFAYVDEVMLQTDIKGAERDTTFKSGRFKDITVQGPAPDASVGGLTGLDELGTHHPDDILLSGKEVLYFEFVDEDLKRQVQHKNTGEPTNPYRRLRDEDLKMPVYSQKQLTTLIEKRNRKFTNAVSSFLNRCVEDKLDPVLMLRQEAEAYIPIPSEPQTSNSKPESSTIPESIPKERKSIPEIVEELKDSSWYTGQIVPDGHRVFDAQEPTFGELGFLLSQDMVNALYNAKGITQFYAHQAEAINNLYSGRHVVVSTSTSSGKSLIYQLPVLHALEQDRNTRAIYIFPTKALAQDQKKSLKDMLAYFPGMESVLVETFDGDTPMHDRNQIRDEARIIFTNPDMLHITILPQEDRWRTFLKHLRYVVVDELHYYNGLMGSHVAFIMRRLRRICAAVGNRKVKFISCSATVANPRDHFRTIFGLDDVHLVDFDGSPSGRKEFLCWNTPYKDPGDPSSGRGNAIAECARLFCQLILRGVRVIAFCRVRKQCEELVTAAKCELESLGRPECMARVMGYRGGYTAQDRRRIESEMFEGKLIGIVATTALELGVDIGTLDCVITLGFPYTIANLRQQSGRAGRRNKDSLSVLVGDCFPTDQHYMQNPDELFTKPNCELQVDLDNMLVLEGHIQCAAYEMPIKPVEDAVYFTKDLARIAEERLIKDELGYYHCHDRFRPVPSRFVAIRDTEDDHFAIVDITQGRNIVLEELEASRAFFTIYDGAIFLHQGNSYLVRDFQPDRKIAKVEKVKVEWTTQQRDFTDVDSVETEAIRQIPGSLSRAFHGSIRITQNVFGYFKVDRKRRILDAIQVDNPPIVRNSKGMWLDVPKRALEILVDRRLHVAGAIHAAEHAIMSLMPNFVISMPGDVRTECKSGLKEFARKETSRKRPARLTFYDAKGGTNGSGISTKAFEFVDLLLVQALERVQYCHCETGCPECVCSEFCKEANEVMSKAGSEVIIKALLNMEIDVDALPMGPEDTSPAGIETVVLALPVPARGRRAGGGVEIKVEEEEEDQDVMIVDQAEAG</sequence>
<protein>
    <submittedName>
        <fullName evidence="1">P-loop containing nucleoside triphosphate hydrolase protein</fullName>
    </submittedName>
</protein>
<organism evidence="1 2">
    <name type="scientific">Hypoxylon rubiginosum</name>
    <dbReference type="NCBI Taxonomy" id="110542"/>
    <lineage>
        <taxon>Eukaryota</taxon>
        <taxon>Fungi</taxon>
        <taxon>Dikarya</taxon>
        <taxon>Ascomycota</taxon>
        <taxon>Pezizomycotina</taxon>
        <taxon>Sordariomycetes</taxon>
        <taxon>Xylariomycetidae</taxon>
        <taxon>Xylariales</taxon>
        <taxon>Hypoxylaceae</taxon>
        <taxon>Hypoxylon</taxon>
    </lineage>
</organism>
<gene>
    <name evidence="1" type="ORF">F4820DRAFT_417554</name>
</gene>
<dbReference type="EMBL" id="MU393461">
    <property type="protein sequence ID" value="KAI4866246.1"/>
    <property type="molecule type" value="Genomic_DNA"/>
</dbReference>
<comment type="caution">
    <text evidence="1">The sequence shown here is derived from an EMBL/GenBank/DDBJ whole genome shotgun (WGS) entry which is preliminary data.</text>
</comment>
<accession>A0ACB9Z4F9</accession>
<evidence type="ECO:0000313" key="2">
    <source>
        <dbReference type="Proteomes" id="UP001497700"/>
    </source>
</evidence>
<keyword evidence="1" id="KW-0378">Hydrolase</keyword>
<proteinExistence type="predicted"/>
<evidence type="ECO:0000313" key="1">
    <source>
        <dbReference type="EMBL" id="KAI4866246.1"/>
    </source>
</evidence>
<reference evidence="1 2" key="1">
    <citation type="journal article" date="2022" name="New Phytol.">
        <title>Ecological generalism drives hyperdiversity of secondary metabolite gene clusters in xylarialean endophytes.</title>
        <authorList>
            <person name="Franco M.E.E."/>
            <person name="Wisecaver J.H."/>
            <person name="Arnold A.E."/>
            <person name="Ju Y.M."/>
            <person name="Slot J.C."/>
            <person name="Ahrendt S."/>
            <person name="Moore L.P."/>
            <person name="Eastman K.E."/>
            <person name="Scott K."/>
            <person name="Konkel Z."/>
            <person name="Mondo S.J."/>
            <person name="Kuo A."/>
            <person name="Hayes R.D."/>
            <person name="Haridas S."/>
            <person name="Andreopoulos B."/>
            <person name="Riley R."/>
            <person name="LaButti K."/>
            <person name="Pangilinan J."/>
            <person name="Lipzen A."/>
            <person name="Amirebrahimi M."/>
            <person name="Yan J."/>
            <person name="Adam C."/>
            <person name="Keymanesh K."/>
            <person name="Ng V."/>
            <person name="Louie K."/>
            <person name="Northen T."/>
            <person name="Drula E."/>
            <person name="Henrissat B."/>
            <person name="Hsieh H.M."/>
            <person name="Youens-Clark K."/>
            <person name="Lutzoni F."/>
            <person name="Miadlikowska J."/>
            <person name="Eastwood D.C."/>
            <person name="Hamelin R.C."/>
            <person name="Grigoriev I.V."/>
            <person name="U'Ren J.M."/>
        </authorList>
    </citation>
    <scope>NUCLEOTIDE SEQUENCE [LARGE SCALE GENOMIC DNA]</scope>
    <source>
        <strain evidence="1 2">CBS 119005</strain>
    </source>
</reference>
<name>A0ACB9Z4F9_9PEZI</name>